<dbReference type="Gene3D" id="3.30.980.10">
    <property type="entry name" value="Threonyl-trna Synthetase, Chain A, domain 2"/>
    <property type="match status" value="1"/>
</dbReference>
<feature type="domain" description="AAA+ ATPase" evidence="1">
    <location>
        <begin position="258"/>
        <end position="417"/>
    </location>
</feature>
<dbReference type="Pfam" id="PF00485">
    <property type="entry name" value="PRK"/>
    <property type="match status" value="1"/>
</dbReference>
<dbReference type="EMBL" id="LGFU01000101">
    <property type="protein sequence ID" value="KUK45974.1"/>
    <property type="molecule type" value="Genomic_DNA"/>
</dbReference>
<dbReference type="PATRIC" id="fig|167964.4.peg.1172"/>
<dbReference type="SUPFAM" id="SSF55186">
    <property type="entry name" value="ThrRS/AlaRS common domain"/>
    <property type="match status" value="1"/>
</dbReference>
<name>A0A101FX50_9CHLR</name>
<dbReference type="CDD" id="cd02028">
    <property type="entry name" value="UMPK_like"/>
    <property type="match status" value="1"/>
</dbReference>
<dbReference type="GO" id="GO:0016301">
    <property type="term" value="F:kinase activity"/>
    <property type="evidence" value="ECO:0007669"/>
    <property type="project" value="UniProtKB-KW"/>
</dbReference>
<feature type="non-terminal residue" evidence="2">
    <location>
        <position position="1"/>
    </location>
</feature>
<dbReference type="InterPro" id="IPR018163">
    <property type="entry name" value="Thr/Ala-tRNA-synth_IIc_edit"/>
</dbReference>
<keyword evidence="2" id="KW-0418">Kinase</keyword>
<sequence length="535" mass="61818">QDPDKPQIVGAIVNNDLRELTFPVSADARVTPIDMGNSDGARIYRRSLTFLLEVAFLELFPKWSLTIDHSVSSGAYFCHVPESEPFTEQDLVKLEAVMREIVDADEPLIREKVALEDAKSFFRKHQQEDKLRLLNYRSDDFLVLYSLRGKRDYHHGYMVPSSGYLKWFNLSLVGNGFVIQFPRRHAPSELSPMPSYPQLLTSFRQYGEWLETLGIQSVGALNDAIKDGRINEVILVSEALHAQQISRLANEIRKKKDQIKVILIAGPSSSGKTTFAKRLTIQLLTEGISPFALEMDNYFVNREDTPRDEDGNLDFEHIDALNRALLNHHIQELTAGKEVQLRRYDFHEGLNKPGETVKLMPGQVIILEGIHGLNPKLLEGFPPEQTFRIYVSCLTQLNLDRHNRISTTDTRELRRILRDARDRGYSAQQTISNWEMVRRGEKRHIFPYQENADVMFNSALAYELTALKPLVEPLLRQVPYGTPEYIEAKRLFKFLQWFLPTDQRFIPDNSILREFIGDSILQDFKIWQNNKRLEY</sequence>
<accession>A0A101FX50</accession>
<dbReference type="InterPro" id="IPR006083">
    <property type="entry name" value="PRK/URK"/>
</dbReference>
<dbReference type="SMART" id="SM00382">
    <property type="entry name" value="AAA"/>
    <property type="match status" value="1"/>
</dbReference>
<dbReference type="PANTHER" id="PTHR10285">
    <property type="entry name" value="URIDINE KINASE"/>
    <property type="match status" value="1"/>
</dbReference>
<protein>
    <submittedName>
        <fullName evidence="2">Phosphoribulokinase/uridine kinase family protein</fullName>
    </submittedName>
</protein>
<evidence type="ECO:0000313" key="2">
    <source>
        <dbReference type="EMBL" id="KUK45974.1"/>
    </source>
</evidence>
<proteinExistence type="predicted"/>
<keyword evidence="2" id="KW-0808">Transferase</keyword>
<dbReference type="AlphaFoldDB" id="A0A101FX50"/>
<dbReference type="Proteomes" id="UP000064249">
    <property type="component" value="Unassembled WGS sequence"/>
</dbReference>
<evidence type="ECO:0000313" key="3">
    <source>
        <dbReference type="Proteomes" id="UP000064249"/>
    </source>
</evidence>
<comment type="caution">
    <text evidence="2">The sequence shown here is derived from an EMBL/GenBank/DDBJ whole genome shotgun (WGS) entry which is preliminary data.</text>
</comment>
<dbReference type="InterPro" id="IPR027417">
    <property type="entry name" value="P-loop_NTPase"/>
</dbReference>
<dbReference type="SUPFAM" id="SSF52540">
    <property type="entry name" value="P-loop containing nucleoside triphosphate hydrolases"/>
    <property type="match status" value="1"/>
</dbReference>
<gene>
    <name evidence="2" type="ORF">XD73_1154</name>
</gene>
<reference evidence="2 3" key="1">
    <citation type="journal article" date="2015" name="MBio">
        <title>Genome-Resolved Metagenomic Analysis Reveals Roles for Candidate Phyla and Other Microbial Community Members in Biogeochemical Transformations in Oil Reservoirs.</title>
        <authorList>
            <person name="Hu P."/>
            <person name="Tom L."/>
            <person name="Singh A."/>
            <person name="Thomas B.C."/>
            <person name="Baker B.J."/>
            <person name="Piceno Y.M."/>
            <person name="Andersen G.L."/>
            <person name="Banfield J.F."/>
        </authorList>
    </citation>
    <scope>NUCLEOTIDE SEQUENCE [LARGE SCALE GENOMIC DNA]</scope>
    <source>
        <strain evidence="2">46_16</strain>
    </source>
</reference>
<dbReference type="Gene3D" id="3.40.50.300">
    <property type="entry name" value="P-loop containing nucleotide triphosphate hydrolases"/>
    <property type="match status" value="1"/>
</dbReference>
<dbReference type="GO" id="GO:0005524">
    <property type="term" value="F:ATP binding"/>
    <property type="evidence" value="ECO:0007669"/>
    <property type="project" value="InterPro"/>
</dbReference>
<dbReference type="InterPro" id="IPR003593">
    <property type="entry name" value="AAA+_ATPase"/>
</dbReference>
<organism evidence="2 3">
    <name type="scientific">Anaerolinea thermophila</name>
    <dbReference type="NCBI Taxonomy" id="167964"/>
    <lineage>
        <taxon>Bacteria</taxon>
        <taxon>Bacillati</taxon>
        <taxon>Chloroflexota</taxon>
        <taxon>Anaerolineae</taxon>
        <taxon>Anaerolineales</taxon>
        <taxon>Anaerolineaceae</taxon>
        <taxon>Anaerolinea</taxon>
    </lineage>
</organism>
<evidence type="ECO:0000259" key="1">
    <source>
        <dbReference type="SMART" id="SM00382"/>
    </source>
</evidence>